<evidence type="ECO:0000256" key="3">
    <source>
        <dbReference type="ARBA" id="ARBA00023098"/>
    </source>
</evidence>
<dbReference type="Pfam" id="PF07993">
    <property type="entry name" value="NAD_binding_4"/>
    <property type="match status" value="1"/>
</dbReference>
<reference evidence="6 7" key="1">
    <citation type="submission" date="2018-11" db="EMBL/GenBank/DDBJ databases">
        <title>Sequencing the genomes of 1000 actinobacteria strains.</title>
        <authorList>
            <person name="Klenk H.-P."/>
        </authorList>
    </citation>
    <scope>NUCLEOTIDE SEQUENCE [LARGE SCALE GENOMIC DNA]</scope>
    <source>
        <strain evidence="6 7">DSM 14418</strain>
    </source>
</reference>
<name>A0A3N4ZZH1_9MICO</name>
<proteinExistence type="inferred from homology"/>
<organism evidence="6 7">
    <name type="scientific">Georgenia muralis</name>
    <dbReference type="NCBI Taxonomy" id="154117"/>
    <lineage>
        <taxon>Bacteria</taxon>
        <taxon>Bacillati</taxon>
        <taxon>Actinomycetota</taxon>
        <taxon>Actinomycetes</taxon>
        <taxon>Micrococcales</taxon>
        <taxon>Bogoriellaceae</taxon>
        <taxon>Georgenia</taxon>
    </lineage>
</organism>
<feature type="domain" description="Fatty acyl-CoA reductase C-terminal" evidence="4">
    <location>
        <begin position="462"/>
        <end position="520"/>
    </location>
</feature>
<dbReference type="CDD" id="cd09071">
    <property type="entry name" value="FAR_C"/>
    <property type="match status" value="1"/>
</dbReference>
<dbReference type="SUPFAM" id="SSF56784">
    <property type="entry name" value="HAD-like"/>
    <property type="match status" value="1"/>
</dbReference>
<keyword evidence="7" id="KW-1185">Reference proteome</keyword>
<dbReference type="Gene3D" id="3.40.50.720">
    <property type="entry name" value="NAD(P)-binding Rossmann-like Domain"/>
    <property type="match status" value="1"/>
</dbReference>
<dbReference type="InterPro" id="IPR026055">
    <property type="entry name" value="FAR"/>
</dbReference>
<dbReference type="InterPro" id="IPR036412">
    <property type="entry name" value="HAD-like_sf"/>
</dbReference>
<accession>A0A3N4ZZH1</accession>
<dbReference type="InterPro" id="IPR006385">
    <property type="entry name" value="HAD_hydro_SerB1"/>
</dbReference>
<keyword evidence="2" id="KW-0444">Lipid biosynthesis</keyword>
<evidence type="ECO:0000256" key="1">
    <source>
        <dbReference type="ARBA" id="ARBA00005928"/>
    </source>
</evidence>
<gene>
    <name evidence="6" type="ORF">EDD32_0906</name>
</gene>
<dbReference type="Pfam" id="PF03015">
    <property type="entry name" value="Sterile"/>
    <property type="match status" value="1"/>
</dbReference>
<dbReference type="InterPro" id="IPR036291">
    <property type="entry name" value="NAD(P)-bd_dom_sf"/>
</dbReference>
<sequence>MRETSHVLTAGRSRSDCPAHSGIVCGMSKPLDGAHVLLTGATGFVGQAVLEKLLSAYPTTRVSVLVRPRGELSAQARVDKLLRKPVFRPWRARLGEEAAAAAVDERVTVISGDLGDLPPLPGDLDVVLHSASTVSFDLPIDEAFTANVGGPVSLYEALAAAGGDPHVVHVSTAYVAGLRKGVAEERPLDHGVDRDLEQTQALLAREEAEAASRRPDVLRRLLDDAQAQHRRAGAAAVAEAAEEARREWVRAELVEAGRTRAQSLGWTDVYTFTKALGERAAEELWAGAGHRLSVVRPTIIESSLKHPYPGWIDGFKVADPLIAAYGRGLLPEFPALADTVLDVIPVDFVVNAILAAAAAPAPAGEPQFFQVSSGITNPLPIGRLYRLVREYFEAHPLKDAEGAHVQVPSWSFPHTGAVERALGRRERAVDLADKALGRLPANQRTRGWMSTLDKARRDLGTLRKFTSLYQPYTQTEVIFDDARTRALHAGLPAERRTEHGFDVTEIDWQHYLQEVHIPGVPGLMRDRRSKDAGGPPPALPQRTDVVAVFDLQRTLAAATLVEHYLWIELAARPVRHWPGSLANLLALGPRYLGAERRDRSDFIRTFMRRYEGIAEEELRGVVARVVEPSLRRGLLTEAVEQVRAHRAAGHRTVLVTGEIDVFVEPLAGLFDEIVAGSMEKDAEGRWTGHLAASPLVGEARAAWLRRYARERGVNLAESYAYGDSYADRSWLEVVGHPNAVNPDASLYRYASARRWPVHAWTTTAEGRLSPVLRSIKGAQRA</sequence>
<dbReference type="GO" id="GO:0010345">
    <property type="term" value="P:suberin biosynthetic process"/>
    <property type="evidence" value="ECO:0007669"/>
    <property type="project" value="TreeGrafter"/>
</dbReference>
<dbReference type="EMBL" id="RKRA01000001">
    <property type="protein sequence ID" value="RPF26465.1"/>
    <property type="molecule type" value="Genomic_DNA"/>
</dbReference>
<dbReference type="GO" id="GO:0016787">
    <property type="term" value="F:hydrolase activity"/>
    <property type="evidence" value="ECO:0007669"/>
    <property type="project" value="UniProtKB-KW"/>
</dbReference>
<evidence type="ECO:0000313" key="6">
    <source>
        <dbReference type="EMBL" id="RPF26465.1"/>
    </source>
</evidence>
<dbReference type="Pfam" id="PF12710">
    <property type="entry name" value="HAD"/>
    <property type="match status" value="1"/>
</dbReference>
<dbReference type="AlphaFoldDB" id="A0A3N4ZZH1"/>
<comment type="caution">
    <text evidence="6">The sequence shown here is derived from an EMBL/GenBank/DDBJ whole genome shotgun (WGS) entry which is preliminary data.</text>
</comment>
<dbReference type="PANTHER" id="PTHR11011">
    <property type="entry name" value="MALE STERILITY PROTEIN 2-RELATED"/>
    <property type="match status" value="1"/>
</dbReference>
<keyword evidence="6" id="KW-0378">Hydrolase</keyword>
<evidence type="ECO:0000256" key="2">
    <source>
        <dbReference type="ARBA" id="ARBA00022516"/>
    </source>
</evidence>
<dbReference type="InterPro" id="IPR013120">
    <property type="entry name" value="FAR_NAD-bd"/>
</dbReference>
<dbReference type="PANTHER" id="PTHR11011:SF45">
    <property type="entry name" value="FATTY ACYL-COA REDUCTASE CG8306-RELATED"/>
    <property type="match status" value="1"/>
</dbReference>
<evidence type="ECO:0000259" key="5">
    <source>
        <dbReference type="Pfam" id="PF07993"/>
    </source>
</evidence>
<dbReference type="Proteomes" id="UP000280726">
    <property type="component" value="Unassembled WGS sequence"/>
</dbReference>
<dbReference type="GO" id="GO:0080019">
    <property type="term" value="F:alcohol-forming very long-chain fatty acyl-CoA reductase activity"/>
    <property type="evidence" value="ECO:0007669"/>
    <property type="project" value="InterPro"/>
</dbReference>
<dbReference type="NCBIfam" id="TIGR01490">
    <property type="entry name" value="HAD-SF-IB-hyp1"/>
    <property type="match status" value="1"/>
</dbReference>
<evidence type="ECO:0000313" key="7">
    <source>
        <dbReference type="Proteomes" id="UP000280726"/>
    </source>
</evidence>
<keyword evidence="3" id="KW-0443">Lipid metabolism</keyword>
<dbReference type="SUPFAM" id="SSF51735">
    <property type="entry name" value="NAD(P)-binding Rossmann-fold domains"/>
    <property type="match status" value="1"/>
</dbReference>
<dbReference type="Gene3D" id="1.20.1440.100">
    <property type="entry name" value="SG protein - dephosphorylation function"/>
    <property type="match status" value="1"/>
</dbReference>
<dbReference type="InterPro" id="IPR023214">
    <property type="entry name" value="HAD_sf"/>
</dbReference>
<dbReference type="GO" id="GO:0035336">
    <property type="term" value="P:long-chain fatty-acyl-CoA metabolic process"/>
    <property type="evidence" value="ECO:0007669"/>
    <property type="project" value="TreeGrafter"/>
</dbReference>
<dbReference type="InterPro" id="IPR033640">
    <property type="entry name" value="FAR_C"/>
</dbReference>
<protein>
    <submittedName>
        <fullName evidence="6">HAD superfamily hydrolase (TIGR01490 family)</fullName>
    </submittedName>
</protein>
<evidence type="ECO:0000259" key="4">
    <source>
        <dbReference type="Pfam" id="PF03015"/>
    </source>
</evidence>
<dbReference type="Gene3D" id="3.40.50.1000">
    <property type="entry name" value="HAD superfamily/HAD-like"/>
    <property type="match status" value="1"/>
</dbReference>
<feature type="domain" description="Thioester reductase (TE)" evidence="5">
    <location>
        <begin position="38"/>
        <end position="353"/>
    </location>
</feature>
<comment type="similarity">
    <text evidence="1">Belongs to the fatty acyl-CoA reductase family.</text>
</comment>